<reference evidence="2" key="3">
    <citation type="submission" date="2016-06" db="UniProtKB">
        <authorList>
            <consortium name="WormBaseParasite"/>
        </authorList>
    </citation>
    <scope>IDENTIFICATION</scope>
</reference>
<dbReference type="Proteomes" id="UP000050741">
    <property type="component" value="Unassembled WGS sequence"/>
</dbReference>
<dbReference type="WBParaSite" id="GPLIN_001618400">
    <property type="protein sequence ID" value="GPLIN_001618400"/>
    <property type="gene ID" value="GPLIN_001618400"/>
</dbReference>
<reference evidence="1" key="2">
    <citation type="submission" date="2014-05" db="EMBL/GenBank/DDBJ databases">
        <title>The genome and life-stage specific transcriptomes of Globodera pallida elucidate key aspects of plant parasitism by a cyst nematode.</title>
        <authorList>
            <person name="Cotton J.A."/>
            <person name="Lilley C.J."/>
            <person name="Jones L.M."/>
            <person name="Kikuchi T."/>
            <person name="Reid A.J."/>
            <person name="Thorpe P."/>
            <person name="Tsai I.J."/>
            <person name="Beasley H."/>
            <person name="Blok V."/>
            <person name="Cock P.J.A."/>
            <person name="Van den Akker S.E."/>
            <person name="Holroyd N."/>
            <person name="Hunt M."/>
            <person name="Mantelin S."/>
            <person name="Naghra H."/>
            <person name="Pain A."/>
            <person name="Palomares-Rius J.E."/>
            <person name="Zarowiecki M."/>
            <person name="Berriman M."/>
            <person name="Jones J.T."/>
            <person name="Urwin P.E."/>
        </authorList>
    </citation>
    <scope>NUCLEOTIDE SEQUENCE [LARGE SCALE GENOMIC DNA]</scope>
    <source>
        <strain evidence="1">Lindley</strain>
    </source>
</reference>
<name>A0A183CTH6_GLOPA</name>
<evidence type="ECO:0000313" key="2">
    <source>
        <dbReference type="WBParaSite" id="GPLIN_001618400"/>
    </source>
</evidence>
<sequence length="39" mass="4521">KKAWTMCQRHKQIFYGENSSIYIQTDSSLLCSSVFLHGI</sequence>
<evidence type="ECO:0000313" key="1">
    <source>
        <dbReference type="Proteomes" id="UP000050741"/>
    </source>
</evidence>
<dbReference type="AlphaFoldDB" id="A0A183CTH6"/>
<accession>A0A183CTH6</accession>
<keyword evidence="1" id="KW-1185">Reference proteome</keyword>
<reference evidence="1" key="1">
    <citation type="submission" date="2013-12" db="EMBL/GenBank/DDBJ databases">
        <authorList>
            <person name="Aslett M."/>
        </authorList>
    </citation>
    <scope>NUCLEOTIDE SEQUENCE [LARGE SCALE GENOMIC DNA]</scope>
    <source>
        <strain evidence="1">Lindley</strain>
    </source>
</reference>
<organism evidence="1 2">
    <name type="scientific">Globodera pallida</name>
    <name type="common">Potato cyst nematode worm</name>
    <name type="synonym">Heterodera pallida</name>
    <dbReference type="NCBI Taxonomy" id="36090"/>
    <lineage>
        <taxon>Eukaryota</taxon>
        <taxon>Metazoa</taxon>
        <taxon>Ecdysozoa</taxon>
        <taxon>Nematoda</taxon>
        <taxon>Chromadorea</taxon>
        <taxon>Rhabditida</taxon>
        <taxon>Tylenchina</taxon>
        <taxon>Tylenchomorpha</taxon>
        <taxon>Tylenchoidea</taxon>
        <taxon>Heteroderidae</taxon>
        <taxon>Heteroderinae</taxon>
        <taxon>Globodera</taxon>
    </lineage>
</organism>
<protein>
    <submittedName>
        <fullName evidence="2">Ovule protein</fullName>
    </submittedName>
</protein>
<proteinExistence type="predicted"/>